<dbReference type="OrthoDB" id="418358at2759"/>
<sequence length="117" mass="13152">MHFSALREANEELEAQLLTLGLEQGRTLLLSSRTGGVLGEEEKANSLAAELEAMSQDEVKLLKSVVDSTEDQITIEKLRNTLREQQEVNADLRAYIDGILLNIVENYPQLLEVKRKD</sequence>
<dbReference type="EMBL" id="KZ308780">
    <property type="protein sequence ID" value="KAG8234111.1"/>
    <property type="molecule type" value="Genomic_DNA"/>
</dbReference>
<dbReference type="PANTHER" id="PTHR15726:SF7">
    <property type="entry name" value="NUCLEAR FALLOUT, ISOFORM J"/>
    <property type="match status" value="1"/>
</dbReference>
<evidence type="ECO:0000259" key="8">
    <source>
        <dbReference type="PROSITE" id="PS51511"/>
    </source>
</evidence>
<dbReference type="GO" id="GO:0055038">
    <property type="term" value="C:recycling endosome membrane"/>
    <property type="evidence" value="ECO:0007669"/>
    <property type="project" value="UniProtKB-SubCell"/>
</dbReference>
<keyword evidence="10" id="KW-1185">Reference proteome</keyword>
<accession>A0A8K0P550</accession>
<keyword evidence="4" id="KW-0813">Transport</keyword>
<comment type="subcellular location">
    <subcellularLocation>
        <location evidence="2">Cleavage furrow</location>
    </subcellularLocation>
    <subcellularLocation>
        <location evidence="1">Midbody</location>
    </subcellularLocation>
    <subcellularLocation>
        <location evidence="3">Recycling endosome membrane</location>
        <topology evidence="3">Peripheral membrane protein</topology>
    </subcellularLocation>
</comment>
<evidence type="ECO:0000256" key="2">
    <source>
        <dbReference type="ARBA" id="ARBA00004626"/>
    </source>
</evidence>
<dbReference type="PROSITE" id="PS51511">
    <property type="entry name" value="FIP_RBD"/>
    <property type="match status" value="1"/>
</dbReference>
<dbReference type="PANTHER" id="PTHR15726">
    <property type="entry name" value="RAB11-FAMILY INTERACTING PROTEIN"/>
    <property type="match status" value="1"/>
</dbReference>
<evidence type="ECO:0000256" key="7">
    <source>
        <dbReference type="ARBA" id="ARBA00023136"/>
    </source>
</evidence>
<comment type="caution">
    <text evidence="9">The sequence shown here is derived from an EMBL/GenBank/DDBJ whole genome shotgun (WGS) entry which is preliminary data.</text>
</comment>
<dbReference type="GO" id="GO:0030496">
    <property type="term" value="C:midbody"/>
    <property type="evidence" value="ECO:0007669"/>
    <property type="project" value="UniProtKB-SubCell"/>
</dbReference>
<name>A0A8K0P550_LADFU</name>
<proteinExistence type="predicted"/>
<dbReference type="FunFam" id="1.20.5.2440:FF:000003">
    <property type="entry name" value="Nuclear fallout, isoform D"/>
    <property type="match status" value="1"/>
</dbReference>
<dbReference type="AlphaFoldDB" id="A0A8K0P550"/>
<evidence type="ECO:0000256" key="6">
    <source>
        <dbReference type="ARBA" id="ARBA00023054"/>
    </source>
</evidence>
<reference evidence="9" key="2">
    <citation type="submission" date="2017-10" db="EMBL/GenBank/DDBJ databases">
        <title>Ladona fulva Genome sequencing and assembly.</title>
        <authorList>
            <person name="Murali S."/>
            <person name="Richards S."/>
            <person name="Bandaranaike D."/>
            <person name="Bellair M."/>
            <person name="Blankenburg K."/>
            <person name="Chao H."/>
            <person name="Dinh H."/>
            <person name="Doddapaneni H."/>
            <person name="Dugan-Rocha S."/>
            <person name="Elkadiri S."/>
            <person name="Gnanaolivu R."/>
            <person name="Hernandez B."/>
            <person name="Skinner E."/>
            <person name="Javaid M."/>
            <person name="Lee S."/>
            <person name="Li M."/>
            <person name="Ming W."/>
            <person name="Munidasa M."/>
            <person name="Muniz J."/>
            <person name="Nguyen L."/>
            <person name="Hughes D."/>
            <person name="Osuji N."/>
            <person name="Pu L.-L."/>
            <person name="Puazo M."/>
            <person name="Qu C."/>
            <person name="Quiroz J."/>
            <person name="Raj R."/>
            <person name="Weissenberger G."/>
            <person name="Xin Y."/>
            <person name="Zou X."/>
            <person name="Han Y."/>
            <person name="Worley K."/>
            <person name="Muzny D."/>
            <person name="Gibbs R."/>
        </authorList>
    </citation>
    <scope>NUCLEOTIDE SEQUENCE</scope>
    <source>
        <strain evidence="9">Sampled in the wild</strain>
    </source>
</reference>
<dbReference type="GO" id="GO:0032465">
    <property type="term" value="P:regulation of cytokinesis"/>
    <property type="evidence" value="ECO:0007669"/>
    <property type="project" value="TreeGrafter"/>
</dbReference>
<evidence type="ECO:0000256" key="3">
    <source>
        <dbReference type="ARBA" id="ARBA00004654"/>
    </source>
</evidence>
<keyword evidence="6" id="KW-0175">Coiled coil</keyword>
<gene>
    <name evidence="9" type="ORF">J437_LFUL010958</name>
</gene>
<dbReference type="SUPFAM" id="SSF144270">
    <property type="entry name" value="Eferin C-derminal domain-like"/>
    <property type="match status" value="1"/>
</dbReference>
<dbReference type="InterPro" id="IPR051977">
    <property type="entry name" value="Rab11-interacting_regulator"/>
</dbReference>
<organism evidence="9 10">
    <name type="scientific">Ladona fulva</name>
    <name type="common">Scarce chaser dragonfly</name>
    <name type="synonym">Libellula fulva</name>
    <dbReference type="NCBI Taxonomy" id="123851"/>
    <lineage>
        <taxon>Eukaryota</taxon>
        <taxon>Metazoa</taxon>
        <taxon>Ecdysozoa</taxon>
        <taxon>Arthropoda</taxon>
        <taxon>Hexapoda</taxon>
        <taxon>Insecta</taxon>
        <taxon>Pterygota</taxon>
        <taxon>Palaeoptera</taxon>
        <taxon>Odonata</taxon>
        <taxon>Epiprocta</taxon>
        <taxon>Anisoptera</taxon>
        <taxon>Libelluloidea</taxon>
        <taxon>Libellulidae</taxon>
        <taxon>Ladona</taxon>
    </lineage>
</organism>
<evidence type="ECO:0000313" key="10">
    <source>
        <dbReference type="Proteomes" id="UP000792457"/>
    </source>
</evidence>
<protein>
    <recommendedName>
        <fullName evidence="8">FIP-RBD domain-containing protein</fullName>
    </recommendedName>
</protein>
<dbReference type="GO" id="GO:0030139">
    <property type="term" value="C:endocytic vesicle"/>
    <property type="evidence" value="ECO:0007669"/>
    <property type="project" value="TreeGrafter"/>
</dbReference>
<evidence type="ECO:0000313" key="9">
    <source>
        <dbReference type="EMBL" id="KAG8234111.1"/>
    </source>
</evidence>
<keyword evidence="5" id="KW-0967">Endosome</keyword>
<reference evidence="9" key="1">
    <citation type="submission" date="2013-04" db="EMBL/GenBank/DDBJ databases">
        <authorList>
            <person name="Qu J."/>
            <person name="Murali S.C."/>
            <person name="Bandaranaike D."/>
            <person name="Bellair M."/>
            <person name="Blankenburg K."/>
            <person name="Chao H."/>
            <person name="Dinh H."/>
            <person name="Doddapaneni H."/>
            <person name="Downs B."/>
            <person name="Dugan-Rocha S."/>
            <person name="Elkadiri S."/>
            <person name="Gnanaolivu R.D."/>
            <person name="Hernandez B."/>
            <person name="Javaid M."/>
            <person name="Jayaseelan J.C."/>
            <person name="Lee S."/>
            <person name="Li M."/>
            <person name="Ming W."/>
            <person name="Munidasa M."/>
            <person name="Muniz J."/>
            <person name="Nguyen L."/>
            <person name="Ongeri F."/>
            <person name="Osuji N."/>
            <person name="Pu L.-L."/>
            <person name="Puazo M."/>
            <person name="Qu C."/>
            <person name="Quiroz J."/>
            <person name="Raj R."/>
            <person name="Weissenberger G."/>
            <person name="Xin Y."/>
            <person name="Zou X."/>
            <person name="Han Y."/>
            <person name="Richards S."/>
            <person name="Worley K."/>
            <person name="Muzny D."/>
            <person name="Gibbs R."/>
        </authorList>
    </citation>
    <scope>NUCLEOTIDE SEQUENCE</scope>
    <source>
        <strain evidence="9">Sampled in the wild</strain>
    </source>
</reference>
<dbReference type="Proteomes" id="UP000792457">
    <property type="component" value="Unassembled WGS sequence"/>
</dbReference>
<evidence type="ECO:0000256" key="5">
    <source>
        <dbReference type="ARBA" id="ARBA00022753"/>
    </source>
</evidence>
<keyword evidence="7" id="KW-0472">Membrane</keyword>
<dbReference type="GO" id="GO:0032154">
    <property type="term" value="C:cleavage furrow"/>
    <property type="evidence" value="ECO:0007669"/>
    <property type="project" value="UniProtKB-SubCell"/>
</dbReference>
<feature type="domain" description="FIP-RBD" evidence="8">
    <location>
        <begin position="52"/>
        <end position="114"/>
    </location>
</feature>
<evidence type="ECO:0000256" key="1">
    <source>
        <dbReference type="ARBA" id="ARBA00004214"/>
    </source>
</evidence>
<dbReference type="InterPro" id="IPR037245">
    <property type="entry name" value="FIP-RBD_C_sf"/>
</dbReference>
<dbReference type="InterPro" id="IPR019018">
    <property type="entry name" value="Rab-bd_FIP-RBD"/>
</dbReference>
<dbReference type="GO" id="GO:0032456">
    <property type="term" value="P:endocytic recycling"/>
    <property type="evidence" value="ECO:0007669"/>
    <property type="project" value="TreeGrafter"/>
</dbReference>
<evidence type="ECO:0000256" key="4">
    <source>
        <dbReference type="ARBA" id="ARBA00022448"/>
    </source>
</evidence>
<dbReference type="Gene3D" id="1.20.5.2440">
    <property type="match status" value="1"/>
</dbReference>
<dbReference type="Pfam" id="PF09457">
    <property type="entry name" value="RBD-FIP"/>
    <property type="match status" value="1"/>
</dbReference>